<feature type="domain" description="NYN" evidence="1">
    <location>
        <begin position="9"/>
        <end position="139"/>
    </location>
</feature>
<dbReference type="PANTHER" id="PTHR14379:SF90">
    <property type="entry name" value="EMB|CAB71880.1-RELATED"/>
    <property type="match status" value="1"/>
</dbReference>
<dbReference type="Pfam" id="PF01936">
    <property type="entry name" value="NYN"/>
    <property type="match status" value="1"/>
</dbReference>
<dbReference type="CDD" id="cd10910">
    <property type="entry name" value="PIN_limkain_b1_N_like"/>
    <property type="match status" value="1"/>
</dbReference>
<dbReference type="Gramene" id="rna1006">
    <property type="protein sequence ID" value="RHN77541.1"/>
    <property type="gene ID" value="gene1006"/>
</dbReference>
<protein>
    <submittedName>
        <fullName evidence="2">Putative meiosis arrest female protein</fullName>
    </submittedName>
</protein>
<proteinExistence type="predicted"/>
<dbReference type="GO" id="GO:0010468">
    <property type="term" value="P:regulation of gene expression"/>
    <property type="evidence" value="ECO:0007669"/>
    <property type="project" value="InterPro"/>
</dbReference>
<dbReference type="GO" id="GO:0005777">
    <property type="term" value="C:peroxisome"/>
    <property type="evidence" value="ECO:0007669"/>
    <property type="project" value="InterPro"/>
</dbReference>
<gene>
    <name evidence="2" type="ORF">MtrunA17_Chr1g0155901</name>
</gene>
<evidence type="ECO:0000313" key="3">
    <source>
        <dbReference type="Proteomes" id="UP000265566"/>
    </source>
</evidence>
<dbReference type="EMBL" id="PSQE01000001">
    <property type="protein sequence ID" value="RHN77541.1"/>
    <property type="molecule type" value="Genomic_DNA"/>
</dbReference>
<dbReference type="AlphaFoldDB" id="A0A396JLK5"/>
<dbReference type="InterPro" id="IPR021139">
    <property type="entry name" value="NYN"/>
</dbReference>
<evidence type="ECO:0000313" key="2">
    <source>
        <dbReference type="EMBL" id="RHN77541.1"/>
    </source>
</evidence>
<name>A0A396JLK5_MEDTR</name>
<dbReference type="Proteomes" id="UP000265566">
    <property type="component" value="Chromosome 1"/>
</dbReference>
<comment type="caution">
    <text evidence="2">The sequence shown here is derived from an EMBL/GenBank/DDBJ whole genome shotgun (WGS) entry which is preliminary data.</text>
</comment>
<dbReference type="PANTHER" id="PTHR14379">
    <property type="entry name" value="LIMKAIN B LKAP"/>
    <property type="match status" value="1"/>
</dbReference>
<accession>A0A396JLK5</accession>
<evidence type="ECO:0000259" key="1">
    <source>
        <dbReference type="Pfam" id="PF01936"/>
    </source>
</evidence>
<dbReference type="InterPro" id="IPR024768">
    <property type="entry name" value="Marf1"/>
</dbReference>
<reference evidence="3" key="1">
    <citation type="journal article" date="2018" name="Nat. Plants">
        <title>Whole-genome landscape of Medicago truncatula symbiotic genes.</title>
        <authorList>
            <person name="Pecrix Y."/>
            <person name="Staton S.E."/>
            <person name="Sallet E."/>
            <person name="Lelandais-Briere C."/>
            <person name="Moreau S."/>
            <person name="Carrere S."/>
            <person name="Blein T."/>
            <person name="Jardinaud M.F."/>
            <person name="Latrasse D."/>
            <person name="Zouine M."/>
            <person name="Zahm M."/>
            <person name="Kreplak J."/>
            <person name="Mayjonade B."/>
            <person name="Satge C."/>
            <person name="Perez M."/>
            <person name="Cauet S."/>
            <person name="Marande W."/>
            <person name="Chantry-Darmon C."/>
            <person name="Lopez-Roques C."/>
            <person name="Bouchez O."/>
            <person name="Berard A."/>
            <person name="Debelle F."/>
            <person name="Munos S."/>
            <person name="Bendahmane A."/>
            <person name="Berges H."/>
            <person name="Niebel A."/>
            <person name="Buitink J."/>
            <person name="Frugier F."/>
            <person name="Benhamed M."/>
            <person name="Crespi M."/>
            <person name="Gouzy J."/>
            <person name="Gamas P."/>
        </authorList>
    </citation>
    <scope>NUCLEOTIDE SEQUENCE [LARGE SCALE GENOMIC DNA]</scope>
    <source>
        <strain evidence="3">cv. Jemalong A17</strain>
    </source>
</reference>
<dbReference type="GO" id="GO:0004540">
    <property type="term" value="F:RNA nuclease activity"/>
    <property type="evidence" value="ECO:0007669"/>
    <property type="project" value="InterPro"/>
</dbReference>
<sequence>MDVEHVKAKISVWWNINDCKFPTNPEYVKTIANNIRLALSKANLLGELSISAYGDTNLIASEILNALSSTGISVHHVTSVSDSYFDECYKKIITDMSLWALGNPNANVLLIFANGGNAVPIISRALVKLSMKNHNILLAIPSQVDASLTDTANIVWLWPALFSGEGPMCIEEVNFKIRTLLNSHITTINLF</sequence>
<organism evidence="2 3">
    <name type="scientific">Medicago truncatula</name>
    <name type="common">Barrel medic</name>
    <name type="synonym">Medicago tribuloides</name>
    <dbReference type="NCBI Taxonomy" id="3880"/>
    <lineage>
        <taxon>Eukaryota</taxon>
        <taxon>Viridiplantae</taxon>
        <taxon>Streptophyta</taxon>
        <taxon>Embryophyta</taxon>
        <taxon>Tracheophyta</taxon>
        <taxon>Spermatophyta</taxon>
        <taxon>Magnoliopsida</taxon>
        <taxon>eudicotyledons</taxon>
        <taxon>Gunneridae</taxon>
        <taxon>Pentapetalae</taxon>
        <taxon>rosids</taxon>
        <taxon>fabids</taxon>
        <taxon>Fabales</taxon>
        <taxon>Fabaceae</taxon>
        <taxon>Papilionoideae</taxon>
        <taxon>50 kb inversion clade</taxon>
        <taxon>NPAAA clade</taxon>
        <taxon>Hologalegina</taxon>
        <taxon>IRL clade</taxon>
        <taxon>Trifolieae</taxon>
        <taxon>Medicago</taxon>
    </lineage>
</organism>